<accession>A0A8K0KU93</accession>
<dbReference type="AlphaFoldDB" id="A0A8K0KU93"/>
<name>A0A8K0KU93_9PEZI</name>
<evidence type="ECO:0000256" key="1">
    <source>
        <dbReference type="SAM" id="MobiDB-lite"/>
    </source>
</evidence>
<feature type="chain" id="PRO_5035448153" description="SWIM-type domain-containing protein" evidence="2">
    <location>
        <begin position="18"/>
        <end position="340"/>
    </location>
</feature>
<evidence type="ECO:0000313" key="4">
    <source>
        <dbReference type="Proteomes" id="UP000809789"/>
    </source>
</evidence>
<gene>
    <name evidence="3" type="ORF">KVT40_008396</name>
</gene>
<proteinExistence type="predicted"/>
<feature type="compositionally biased region" description="Polar residues" evidence="1">
    <location>
        <begin position="123"/>
        <end position="134"/>
    </location>
</feature>
<organism evidence="3 4">
    <name type="scientific">Elsinoe batatas</name>
    <dbReference type="NCBI Taxonomy" id="2601811"/>
    <lineage>
        <taxon>Eukaryota</taxon>
        <taxon>Fungi</taxon>
        <taxon>Dikarya</taxon>
        <taxon>Ascomycota</taxon>
        <taxon>Pezizomycotina</taxon>
        <taxon>Dothideomycetes</taxon>
        <taxon>Dothideomycetidae</taxon>
        <taxon>Myriangiales</taxon>
        <taxon>Elsinoaceae</taxon>
        <taxon>Elsinoe</taxon>
    </lineage>
</organism>
<comment type="caution">
    <text evidence="3">The sequence shown here is derived from an EMBL/GenBank/DDBJ whole genome shotgun (WGS) entry which is preliminary data.</text>
</comment>
<keyword evidence="4" id="KW-1185">Reference proteome</keyword>
<feature type="signal peptide" evidence="2">
    <location>
        <begin position="1"/>
        <end position="17"/>
    </location>
</feature>
<keyword evidence="2" id="KW-0732">Signal</keyword>
<feature type="region of interest" description="Disordered" evidence="1">
    <location>
        <begin position="76"/>
        <end position="170"/>
    </location>
</feature>
<dbReference type="Proteomes" id="UP000809789">
    <property type="component" value="Unassembled WGS sequence"/>
</dbReference>
<dbReference type="OrthoDB" id="5413281at2759"/>
<evidence type="ECO:0008006" key="5">
    <source>
        <dbReference type="Google" id="ProtNLM"/>
    </source>
</evidence>
<evidence type="ECO:0000256" key="2">
    <source>
        <dbReference type="SAM" id="SignalP"/>
    </source>
</evidence>
<feature type="compositionally biased region" description="Polar residues" evidence="1">
    <location>
        <begin position="152"/>
        <end position="170"/>
    </location>
</feature>
<protein>
    <recommendedName>
        <fullName evidence="5">SWIM-type domain-containing protein</fullName>
    </recommendedName>
</protein>
<sequence>MLTKRSLLTSLINTLSALPTADALAANPLKSFATSPEIKNVFFSLHVLFPAELLSALDLLDRGMVHRLLLSSDTSASAETAHQDTTSDPSTIANPASTDTQSGPQMPPSTSAGSGGTKKVTYLVSSTLPSSRPHPTNRFHRPHPSSSSSAANLSHQGPMSTHAPTPTYRPTSTYLFSSIASRLHDPLPDSDGPTDTGLDEAARFHHVRVEGWWCGCPAYAFALFPSCPPTKSDVDGAEGGGRGIGRAVERFGEVQGRDACRGKGKGFGMGRGVGEGKGSGEGEEWEWEAGGLLRGREVPMCKHLLACLLVERCGGLFGGFVKEREVGLEEWVGWAAGWGG</sequence>
<evidence type="ECO:0000313" key="3">
    <source>
        <dbReference type="EMBL" id="KAG8623420.1"/>
    </source>
</evidence>
<reference evidence="3" key="1">
    <citation type="submission" date="2021-07" db="EMBL/GenBank/DDBJ databases">
        <title>Elsinoe batatas strain:CRI-CJ2 Genome sequencing and assembly.</title>
        <authorList>
            <person name="Huang L."/>
        </authorList>
    </citation>
    <scope>NUCLEOTIDE SEQUENCE</scope>
    <source>
        <strain evidence="3">CRI-CJ2</strain>
    </source>
</reference>
<dbReference type="EMBL" id="JAESVG020000010">
    <property type="protein sequence ID" value="KAG8623420.1"/>
    <property type="molecule type" value="Genomic_DNA"/>
</dbReference>
<feature type="compositionally biased region" description="Polar residues" evidence="1">
    <location>
        <begin position="76"/>
        <end position="112"/>
    </location>
</feature>